<feature type="transmembrane region" description="Helical" evidence="8">
    <location>
        <begin position="340"/>
        <end position="363"/>
    </location>
</feature>
<evidence type="ECO:0000256" key="3">
    <source>
        <dbReference type="ARBA" id="ARBA00022448"/>
    </source>
</evidence>
<dbReference type="PANTHER" id="PTHR11730:SF6">
    <property type="entry name" value="AMMONIUM TRANSPORTER"/>
    <property type="match status" value="1"/>
</dbReference>
<organism evidence="10 11">
    <name type="scientific">Methylorubrum aminovorans</name>
    <dbReference type="NCBI Taxonomy" id="269069"/>
    <lineage>
        <taxon>Bacteria</taxon>
        <taxon>Pseudomonadati</taxon>
        <taxon>Pseudomonadota</taxon>
        <taxon>Alphaproteobacteria</taxon>
        <taxon>Hyphomicrobiales</taxon>
        <taxon>Methylobacteriaceae</taxon>
        <taxon>Methylorubrum</taxon>
    </lineage>
</organism>
<feature type="transmembrane region" description="Helical" evidence="8">
    <location>
        <begin position="15"/>
        <end position="39"/>
    </location>
</feature>
<evidence type="ECO:0000256" key="5">
    <source>
        <dbReference type="ARBA" id="ARBA00022989"/>
    </source>
</evidence>
<dbReference type="InterPro" id="IPR024041">
    <property type="entry name" value="NH4_transpt_AmtB-like_dom"/>
</dbReference>
<evidence type="ECO:0000313" key="10">
    <source>
        <dbReference type="EMBL" id="GJE68017.1"/>
    </source>
</evidence>
<feature type="transmembrane region" description="Helical" evidence="8">
    <location>
        <begin position="217"/>
        <end position="239"/>
    </location>
</feature>
<accession>A0ABQ4UNS9</accession>
<keyword evidence="3" id="KW-0813">Transport</keyword>
<keyword evidence="6 8" id="KW-0472">Membrane</keyword>
<keyword evidence="5 8" id="KW-1133">Transmembrane helix</keyword>
<evidence type="ECO:0000259" key="9">
    <source>
        <dbReference type="Pfam" id="PF00909"/>
    </source>
</evidence>
<feature type="transmembrane region" description="Helical" evidence="8">
    <location>
        <begin position="113"/>
        <end position="132"/>
    </location>
</feature>
<feature type="transmembrane region" description="Helical" evidence="8">
    <location>
        <begin position="139"/>
        <end position="160"/>
    </location>
</feature>
<dbReference type="InterPro" id="IPR029020">
    <property type="entry name" value="Ammonium/urea_transptr"/>
</dbReference>
<gene>
    <name evidence="10" type="ORF">LNAOJCKE_5253</name>
</gene>
<dbReference type="SUPFAM" id="SSF111352">
    <property type="entry name" value="Ammonium transporter"/>
    <property type="match status" value="1"/>
</dbReference>
<keyword evidence="4 8" id="KW-0812">Transmembrane</keyword>
<dbReference type="PANTHER" id="PTHR11730">
    <property type="entry name" value="AMMONIUM TRANSPORTER"/>
    <property type="match status" value="1"/>
</dbReference>
<comment type="similarity">
    <text evidence="2">Belongs to the ammonia transporter channel (TC 1.A.11.2) family.</text>
</comment>
<feature type="transmembrane region" description="Helical" evidence="8">
    <location>
        <begin position="259"/>
        <end position="281"/>
    </location>
</feature>
<comment type="caution">
    <text evidence="10">The sequence shown here is derived from an EMBL/GenBank/DDBJ whole genome shotgun (WGS) entry which is preliminary data.</text>
</comment>
<name>A0ABQ4UNS9_9HYPH</name>
<evidence type="ECO:0000256" key="1">
    <source>
        <dbReference type="ARBA" id="ARBA00004141"/>
    </source>
</evidence>
<feature type="domain" description="Ammonium transporter AmtB-like" evidence="9">
    <location>
        <begin position="21"/>
        <end position="423"/>
    </location>
</feature>
<dbReference type="Gene3D" id="1.10.3430.10">
    <property type="entry name" value="Ammonium transporter AmtB like domains"/>
    <property type="match status" value="1"/>
</dbReference>
<dbReference type="Pfam" id="PF00909">
    <property type="entry name" value="Ammonium_transp"/>
    <property type="match status" value="1"/>
</dbReference>
<reference evidence="10" key="2">
    <citation type="submission" date="2021-08" db="EMBL/GenBank/DDBJ databases">
        <authorList>
            <person name="Tani A."/>
            <person name="Ola A."/>
            <person name="Ogura Y."/>
            <person name="Katsura K."/>
            <person name="Hayashi T."/>
        </authorList>
    </citation>
    <scope>NUCLEOTIDE SEQUENCE</scope>
    <source>
        <strain evidence="10">NBRC 15686</strain>
    </source>
</reference>
<feature type="transmembrane region" description="Helical" evidence="8">
    <location>
        <begin position="288"/>
        <end position="305"/>
    </location>
</feature>
<comment type="subcellular location">
    <subcellularLocation>
        <location evidence="1">Membrane</location>
        <topology evidence="1">Multi-pass membrane protein</topology>
    </subcellularLocation>
</comment>
<evidence type="ECO:0000256" key="2">
    <source>
        <dbReference type="ARBA" id="ARBA00005887"/>
    </source>
</evidence>
<evidence type="ECO:0000256" key="6">
    <source>
        <dbReference type="ARBA" id="ARBA00023136"/>
    </source>
</evidence>
<sequence>MVQSGVYIGATIGDVFAWTTSFLSLLLVLGVAAIAAAGVRPKHHASALNQQLCLLALMIVSTFLVGWWVRQLFVGGPGITGGAGSGLSDAFPWSDRMGPGLGADGAVSPTPGWLRHATACWLVAALVGLAAAERLRTSALLLLAMLAGSLCSSIAAAWMWSAESWLVRLVGFHDAFGAASVHAVAGGFALGVLQVLGPRTAATAGPGVVRLACAKPWLSTLGLLFLIGGLAAFAAATLAPLAAPGSAALVMAGVYGTPAPLFGVAGNLSLAVASGILVGHILGDGEPARTLAGGVAGLVAVFAGADLYHPLQSFLLAAVVSWLSLRFGDRVRDRHGIDDAAGIVSIHGFAAAAGLLAAGFLLWTVPSSGTPGAAAVNPFGNTVGAAFGFILFGQLPGYAAARFLNYLGILRIRSSIELAGGDLMMEVRAADLSERSLDRERAFIRERTPQAEVGVVLQTNRRSVL</sequence>
<proteinExistence type="inferred from homology"/>
<dbReference type="RefSeq" id="WP_238228893.1">
    <property type="nucleotide sequence ID" value="NZ_BAAADH010000058.1"/>
</dbReference>
<keyword evidence="11" id="KW-1185">Reference proteome</keyword>
<reference evidence="10" key="1">
    <citation type="journal article" date="2021" name="Front. Microbiol.">
        <title>Comprehensive Comparative Genomics and Phenotyping of Methylobacterium Species.</title>
        <authorList>
            <person name="Alessa O."/>
            <person name="Ogura Y."/>
            <person name="Fujitani Y."/>
            <person name="Takami H."/>
            <person name="Hayashi T."/>
            <person name="Sahin N."/>
            <person name="Tani A."/>
        </authorList>
    </citation>
    <scope>NUCLEOTIDE SEQUENCE</scope>
    <source>
        <strain evidence="10">NBRC 15686</strain>
    </source>
</reference>
<feature type="transmembrane region" description="Helical" evidence="8">
    <location>
        <begin position="383"/>
        <end position="404"/>
    </location>
</feature>
<evidence type="ECO:0000256" key="8">
    <source>
        <dbReference type="SAM" id="Phobius"/>
    </source>
</evidence>
<protein>
    <recommendedName>
        <fullName evidence="9">Ammonium transporter AmtB-like domain-containing protein</fullName>
    </recommendedName>
</protein>
<feature type="transmembrane region" description="Helical" evidence="8">
    <location>
        <begin position="311"/>
        <end position="328"/>
    </location>
</feature>
<dbReference type="Proteomes" id="UP001055039">
    <property type="component" value="Unassembled WGS sequence"/>
</dbReference>
<feature type="transmembrane region" description="Helical" evidence="8">
    <location>
        <begin position="175"/>
        <end position="196"/>
    </location>
</feature>
<feature type="transmembrane region" description="Helical" evidence="8">
    <location>
        <begin position="51"/>
        <end position="69"/>
    </location>
</feature>
<keyword evidence="7" id="KW-0924">Ammonia transport</keyword>
<evidence type="ECO:0000256" key="7">
    <source>
        <dbReference type="ARBA" id="ARBA00023177"/>
    </source>
</evidence>
<evidence type="ECO:0000313" key="11">
    <source>
        <dbReference type="Proteomes" id="UP001055039"/>
    </source>
</evidence>
<evidence type="ECO:0000256" key="4">
    <source>
        <dbReference type="ARBA" id="ARBA00022692"/>
    </source>
</evidence>
<dbReference type="EMBL" id="BPRC01000040">
    <property type="protein sequence ID" value="GJE68017.1"/>
    <property type="molecule type" value="Genomic_DNA"/>
</dbReference>